<dbReference type="Proteomes" id="UP000094070">
    <property type="component" value="Unassembled WGS sequence"/>
</dbReference>
<dbReference type="Gene3D" id="3.40.190.10">
    <property type="entry name" value="Periplasmic binding protein-like II"/>
    <property type="match status" value="1"/>
</dbReference>
<dbReference type="OrthoDB" id="5894719at2"/>
<evidence type="ECO:0000259" key="3">
    <source>
        <dbReference type="Pfam" id="PF12793"/>
    </source>
</evidence>
<dbReference type="RefSeq" id="WP_017023665.1">
    <property type="nucleotide sequence ID" value="NZ_AJYK02000029.1"/>
</dbReference>
<organism evidence="4 5">
    <name type="scientific">Vibrio rumoiensis 1S-45</name>
    <dbReference type="NCBI Taxonomy" id="1188252"/>
    <lineage>
        <taxon>Bacteria</taxon>
        <taxon>Pseudomonadati</taxon>
        <taxon>Pseudomonadota</taxon>
        <taxon>Gammaproteobacteria</taxon>
        <taxon>Vibrionales</taxon>
        <taxon>Vibrionaceae</taxon>
        <taxon>Vibrio</taxon>
    </lineage>
</organism>
<dbReference type="GO" id="GO:0015833">
    <property type="term" value="P:peptide transport"/>
    <property type="evidence" value="ECO:0007669"/>
    <property type="project" value="TreeGrafter"/>
</dbReference>
<dbReference type="eggNOG" id="COG4533">
    <property type="taxonomic scope" value="Bacteria"/>
</dbReference>
<dbReference type="PANTHER" id="PTHR30290">
    <property type="entry name" value="PERIPLASMIC BINDING COMPONENT OF ABC TRANSPORTER"/>
    <property type="match status" value="1"/>
</dbReference>
<dbReference type="CDD" id="cd08507">
    <property type="entry name" value="PBP2_SgrR_like"/>
    <property type="match status" value="1"/>
</dbReference>
<accession>A0A1E5E4J6</accession>
<dbReference type="Pfam" id="PF12793">
    <property type="entry name" value="SgrR_N"/>
    <property type="match status" value="1"/>
</dbReference>
<dbReference type="AlphaFoldDB" id="A0A1E5E4J6"/>
<evidence type="ECO:0000313" key="5">
    <source>
        <dbReference type="Proteomes" id="UP000094070"/>
    </source>
</evidence>
<name>A0A1E5E4J6_9VIBR</name>
<dbReference type="GO" id="GO:0003677">
    <property type="term" value="F:DNA binding"/>
    <property type="evidence" value="ECO:0007669"/>
    <property type="project" value="UniProtKB-KW"/>
</dbReference>
<sequence length="564" mass="65174">MSSPRLRTQFERLFEHFQGEDAAIQLDELTDILCCTRRNTRIVLSKLTEEGWIEWIPAAGRGKQSQLIFKRNKYDVSDNLAKRYLEEGKIEHALAVLDNDPARLTQVFQGYLGVSHLEGQQVMRLPYYRQLATLNPLKPTRRSEQHIIRQIFSGLTQLDERGEVEADLAHHWEMIQPNHWRFYLRSGVRFHNGDRLVMDDVVKSIQRLSTLTLFEHIDYASSPTSNIVDIHLHTDDYYLPLLLTETQAKILQSQIEQNDEFDLVPNGTGPYKVVRNDETRLVLEGFEHFFGYRPLIERVEVWVIDQAHSSMVYPSLTHPNMPQEGQFTDVELDPGCTYLLLNRREGIAKDNLWAEYLSHKLNPFSLLRHIPDQKVIELGLLHAHGLKPGWHHSGMLNPCPTPPINMDDKIEITVAYHAKHPLFPYVVQSMKALLKEDGIQLKALKYDLTVDDPDNVDIWLKPMGLANNRKDALIGWLLGYSDISTMSTNDNFTEWKNLVSHWRQTANTEFPAKELAKQLVETKQLIPMFHCWLGVSHEQCGSLQNATCNALGWFDFSQVWVKPE</sequence>
<evidence type="ECO:0000259" key="2">
    <source>
        <dbReference type="Pfam" id="PF00496"/>
    </source>
</evidence>
<dbReference type="InterPro" id="IPR039424">
    <property type="entry name" value="SBP_5"/>
</dbReference>
<keyword evidence="1" id="KW-0238">DNA-binding</keyword>
<dbReference type="Pfam" id="PF00496">
    <property type="entry name" value="SBP_bac_5"/>
    <property type="match status" value="1"/>
</dbReference>
<feature type="domain" description="Transcriptional regulator SgrR N-terminal HTH" evidence="3">
    <location>
        <begin position="5"/>
        <end position="118"/>
    </location>
</feature>
<evidence type="ECO:0000313" key="4">
    <source>
        <dbReference type="EMBL" id="OEF27615.1"/>
    </source>
</evidence>
<evidence type="ECO:0000256" key="1">
    <source>
        <dbReference type="ARBA" id="ARBA00023125"/>
    </source>
</evidence>
<dbReference type="InterPro" id="IPR000914">
    <property type="entry name" value="SBP_5_dom"/>
</dbReference>
<protein>
    <submittedName>
        <fullName evidence="4">Transcriptional regulator</fullName>
    </submittedName>
</protein>
<dbReference type="PANTHER" id="PTHR30290:SF72">
    <property type="entry name" value="HTH-TYPE TRANSCRIPTIONAL REGULATOR SGRR"/>
    <property type="match status" value="1"/>
</dbReference>
<dbReference type="InterPro" id="IPR025370">
    <property type="entry name" value="SgrR_HTH_N"/>
</dbReference>
<dbReference type="GO" id="GO:1904680">
    <property type="term" value="F:peptide transmembrane transporter activity"/>
    <property type="evidence" value="ECO:0007669"/>
    <property type="project" value="TreeGrafter"/>
</dbReference>
<dbReference type="EMBL" id="AJYK02000029">
    <property type="protein sequence ID" value="OEF27615.1"/>
    <property type="molecule type" value="Genomic_DNA"/>
</dbReference>
<comment type="caution">
    <text evidence="4">The sequence shown here is derived from an EMBL/GenBank/DDBJ whole genome shotgun (WGS) entry which is preliminary data.</text>
</comment>
<gene>
    <name evidence="4" type="ORF">A1QC_06170</name>
</gene>
<proteinExistence type="predicted"/>
<feature type="domain" description="Solute-binding protein family 5" evidence="2">
    <location>
        <begin position="163"/>
        <end position="307"/>
    </location>
</feature>
<keyword evidence="5" id="KW-1185">Reference proteome</keyword>
<dbReference type="STRING" id="1188252.A1QC_06170"/>
<dbReference type="SUPFAM" id="SSF53850">
    <property type="entry name" value="Periplasmic binding protein-like II"/>
    <property type="match status" value="1"/>
</dbReference>
<reference evidence="4 5" key="1">
    <citation type="journal article" date="2012" name="Science">
        <title>Ecological populations of bacteria act as socially cohesive units of antibiotic production and resistance.</title>
        <authorList>
            <person name="Cordero O.X."/>
            <person name="Wildschutte H."/>
            <person name="Kirkup B."/>
            <person name="Proehl S."/>
            <person name="Ngo L."/>
            <person name="Hussain F."/>
            <person name="Le Roux F."/>
            <person name="Mincer T."/>
            <person name="Polz M.F."/>
        </authorList>
    </citation>
    <scope>NUCLEOTIDE SEQUENCE [LARGE SCALE GENOMIC DNA]</scope>
    <source>
        <strain evidence="4 5">1S-45</strain>
    </source>
</reference>